<dbReference type="SMART" id="SM00409">
    <property type="entry name" value="IG"/>
    <property type="match status" value="2"/>
</dbReference>
<dbReference type="PANTHER" id="PTHR19971">
    <property type="entry name" value="SIGNAL-REGULATORY PROTEIN BETA"/>
    <property type="match status" value="1"/>
</dbReference>
<dbReference type="InterPro" id="IPR003599">
    <property type="entry name" value="Ig_sub"/>
</dbReference>
<dbReference type="InterPro" id="IPR013106">
    <property type="entry name" value="Ig_V-set"/>
</dbReference>
<proteinExistence type="predicted"/>
<evidence type="ECO:0000313" key="6">
    <source>
        <dbReference type="Proteomes" id="UP000694851"/>
    </source>
</evidence>
<dbReference type="Gene3D" id="2.60.40.10">
    <property type="entry name" value="Immunoglobulins"/>
    <property type="match status" value="2"/>
</dbReference>
<reference evidence="7" key="1">
    <citation type="submission" date="2025-08" db="UniProtKB">
        <authorList>
            <consortium name="RefSeq"/>
        </authorList>
    </citation>
    <scope>IDENTIFICATION</scope>
    <source>
        <tissue evidence="7">Muscle</tissue>
    </source>
</reference>
<sequence>MATLMVLVLALVLRRSAALEVKMDGQTQRVFLNGNVTIICRIPGSQQLNIRTMGVVWYRKSPMNDTEVKVLELVGHDQKAFRSGAIVSPRNLTMGDASLQLPGVQLREAGEYRCEVVVTPEKAQGTVWLQVIAYPVSSLYEDPATVKNNEDKHFLCTSSWFYPKDINITWYKRTQEDHQYEQISEGISTDSAVKNKDGTFNITSHLRPKSPLQGSMIVFKCVVVHISLPTSQSYNLTLNAIAESQKSTSSWIVAVTVCFGGIGVLIIGVLFLCLWKW</sequence>
<evidence type="ECO:0000256" key="3">
    <source>
        <dbReference type="SAM" id="Phobius"/>
    </source>
</evidence>
<keyword evidence="3" id="KW-0472">Membrane</keyword>
<feature type="transmembrane region" description="Helical" evidence="3">
    <location>
        <begin position="251"/>
        <end position="275"/>
    </location>
</feature>
<dbReference type="KEGG" id="hai:109388109"/>
<evidence type="ECO:0000313" key="7">
    <source>
        <dbReference type="RefSeq" id="XP_019508095.1"/>
    </source>
</evidence>
<dbReference type="InterPro" id="IPR003597">
    <property type="entry name" value="Ig_C1-set"/>
</dbReference>
<protein>
    <submittedName>
        <fullName evidence="7">Natural cytotoxicity triggering receptor 3 ligand 1 isoform X1</fullName>
    </submittedName>
</protein>
<evidence type="ECO:0000256" key="1">
    <source>
        <dbReference type="ARBA" id="ARBA00023157"/>
    </source>
</evidence>
<dbReference type="Proteomes" id="UP000694851">
    <property type="component" value="Unplaced"/>
</dbReference>
<evidence type="ECO:0000256" key="2">
    <source>
        <dbReference type="ARBA" id="ARBA00023180"/>
    </source>
</evidence>
<dbReference type="SMART" id="SM00407">
    <property type="entry name" value="IGc1"/>
    <property type="match status" value="1"/>
</dbReference>
<keyword evidence="7" id="KW-0675">Receptor</keyword>
<feature type="chain" id="PRO_5034482054" evidence="4">
    <location>
        <begin position="19"/>
        <end position="277"/>
    </location>
</feature>
<name>A0A8B7S8M8_HIPAR</name>
<accession>A0A8B7S8M8</accession>
<dbReference type="CDD" id="cd00098">
    <property type="entry name" value="IgC1"/>
    <property type="match status" value="1"/>
</dbReference>
<dbReference type="SUPFAM" id="SSF48726">
    <property type="entry name" value="Immunoglobulin"/>
    <property type="match status" value="2"/>
</dbReference>
<keyword evidence="3" id="KW-0812">Transmembrane</keyword>
<dbReference type="InterPro" id="IPR007110">
    <property type="entry name" value="Ig-like_dom"/>
</dbReference>
<gene>
    <name evidence="7" type="primary">NCR3LG1</name>
</gene>
<dbReference type="Pfam" id="PF07654">
    <property type="entry name" value="C1-set"/>
    <property type="match status" value="1"/>
</dbReference>
<dbReference type="AlphaFoldDB" id="A0A8B7S8M8"/>
<dbReference type="PROSITE" id="PS50835">
    <property type="entry name" value="IG_LIKE"/>
    <property type="match status" value="2"/>
</dbReference>
<evidence type="ECO:0000256" key="4">
    <source>
        <dbReference type="SAM" id="SignalP"/>
    </source>
</evidence>
<keyword evidence="2" id="KW-0325">Glycoprotein</keyword>
<dbReference type="Pfam" id="PF07686">
    <property type="entry name" value="V-set"/>
    <property type="match status" value="1"/>
</dbReference>
<dbReference type="RefSeq" id="XP_019508095.1">
    <property type="nucleotide sequence ID" value="XM_019652550.1"/>
</dbReference>
<feature type="signal peptide" evidence="4">
    <location>
        <begin position="1"/>
        <end position="18"/>
    </location>
</feature>
<keyword evidence="4" id="KW-0732">Signal</keyword>
<dbReference type="OrthoDB" id="9983389at2759"/>
<dbReference type="InterPro" id="IPR013783">
    <property type="entry name" value="Ig-like_fold"/>
</dbReference>
<keyword evidence="6" id="KW-1185">Reference proteome</keyword>
<organism evidence="6 7">
    <name type="scientific">Hipposideros armiger</name>
    <name type="common">Great Himalayan leaf-nosed bat</name>
    <dbReference type="NCBI Taxonomy" id="186990"/>
    <lineage>
        <taxon>Eukaryota</taxon>
        <taxon>Metazoa</taxon>
        <taxon>Chordata</taxon>
        <taxon>Craniata</taxon>
        <taxon>Vertebrata</taxon>
        <taxon>Euteleostomi</taxon>
        <taxon>Mammalia</taxon>
        <taxon>Eutheria</taxon>
        <taxon>Laurasiatheria</taxon>
        <taxon>Chiroptera</taxon>
        <taxon>Yinpterochiroptera</taxon>
        <taxon>Rhinolophoidea</taxon>
        <taxon>Hipposideridae</taxon>
        <taxon>Hipposideros</taxon>
    </lineage>
</organism>
<keyword evidence="3" id="KW-1133">Transmembrane helix</keyword>
<keyword evidence="1" id="KW-1015">Disulfide bond</keyword>
<evidence type="ECO:0000259" key="5">
    <source>
        <dbReference type="PROSITE" id="PS50835"/>
    </source>
</evidence>
<feature type="domain" description="Ig-like" evidence="5">
    <location>
        <begin position="135"/>
        <end position="237"/>
    </location>
</feature>
<dbReference type="GeneID" id="109388109"/>
<feature type="domain" description="Ig-like" evidence="5">
    <location>
        <begin position="24"/>
        <end position="116"/>
    </location>
</feature>
<dbReference type="CTD" id="374383"/>
<dbReference type="InterPro" id="IPR036179">
    <property type="entry name" value="Ig-like_dom_sf"/>
</dbReference>
<dbReference type="InterPro" id="IPR051755">
    <property type="entry name" value="Ig-like_CS_Receptor"/>
</dbReference>